<evidence type="ECO:0000313" key="3">
    <source>
        <dbReference type="EMBL" id="TPG57387.1"/>
    </source>
</evidence>
<organism evidence="3 4">
    <name type="scientific">Muricoccus nepalensis</name>
    <dbReference type="NCBI Taxonomy" id="1854500"/>
    <lineage>
        <taxon>Bacteria</taxon>
        <taxon>Pseudomonadati</taxon>
        <taxon>Pseudomonadota</taxon>
        <taxon>Alphaproteobacteria</taxon>
        <taxon>Acetobacterales</taxon>
        <taxon>Roseomonadaceae</taxon>
        <taxon>Muricoccus</taxon>
    </lineage>
</organism>
<sequence length="497" mass="52943">MHAGPAPRASPAGRRRASAAQAAWQPNGCPSWSAPAARCPWRWSQPPGLRRVIPGALMMLSIARLAAVLSVLPVLAFGQDTRPPVAPLTVASPQQAVEAALTVSPALRGAGAARQAVQADALQARLRPNPELRSSFENFGGFGGRQENRSFRALESTVGLAQRIELGGKRGARIDLAARSGEVAALDFTGARLEIAREVVTALATAEAARRLVVVERERARLAAETLRAARARVEAGRDPLLQAERAEVVRATADIAAERAQREVEIALGELAVFIGVPRVELAQRQPWFDDIGPNPGRPSPADPVARLAGSPELARLQAAIAQQRANVTLQRATAVPDVTISGDVRRFGGSDETAFVAGASIPLPFYDRNQGGIARSQADLTRAEAEAERGRNILVATLVAAEQRLALAWRSVDTLRRTALPSAEQAARFATLGYGEGRFSFLEVLDAQRALSDTRAQLVEAIQAFHALRAQVQRLRGNLPAVSPQPVNTPNGSAR</sequence>
<dbReference type="OrthoDB" id="9791261at2"/>
<gene>
    <name evidence="3" type="ORF">EAH89_10620</name>
</gene>
<evidence type="ECO:0000256" key="2">
    <source>
        <dbReference type="SAM" id="MobiDB-lite"/>
    </source>
</evidence>
<evidence type="ECO:0000313" key="4">
    <source>
        <dbReference type="Proteomes" id="UP000317078"/>
    </source>
</evidence>
<comment type="similarity">
    <text evidence="1">Belongs to the outer membrane factor (OMF) (TC 1.B.17) family.</text>
</comment>
<dbReference type="AlphaFoldDB" id="A0A502G5R4"/>
<protein>
    <submittedName>
        <fullName evidence="3">TolC family protein</fullName>
    </submittedName>
</protein>
<dbReference type="EMBL" id="RCZP01000008">
    <property type="protein sequence ID" value="TPG57387.1"/>
    <property type="molecule type" value="Genomic_DNA"/>
</dbReference>
<proteinExistence type="inferred from homology"/>
<feature type="region of interest" description="Disordered" evidence="2">
    <location>
        <begin position="1"/>
        <end position="28"/>
    </location>
</feature>
<dbReference type="Pfam" id="PF02321">
    <property type="entry name" value="OEP"/>
    <property type="match status" value="2"/>
</dbReference>
<evidence type="ECO:0000256" key="1">
    <source>
        <dbReference type="ARBA" id="ARBA00007613"/>
    </source>
</evidence>
<dbReference type="InterPro" id="IPR003423">
    <property type="entry name" value="OMP_efflux"/>
</dbReference>
<keyword evidence="4" id="KW-1185">Reference proteome</keyword>
<reference evidence="3 4" key="1">
    <citation type="journal article" date="2019" name="Environ. Microbiol.">
        <title>Species interactions and distinct microbial communities in high Arctic permafrost affected cryosols are associated with the CH4 and CO2 gas fluxes.</title>
        <authorList>
            <person name="Altshuler I."/>
            <person name="Hamel J."/>
            <person name="Turney S."/>
            <person name="Magnuson E."/>
            <person name="Levesque R."/>
            <person name="Greer C."/>
            <person name="Whyte L.G."/>
        </authorList>
    </citation>
    <scope>NUCLEOTIDE SEQUENCE [LARGE SCALE GENOMIC DNA]</scope>
    <source>
        <strain evidence="3 4">S9.3B</strain>
    </source>
</reference>
<feature type="compositionally biased region" description="Low complexity" evidence="2">
    <location>
        <begin position="1"/>
        <end position="26"/>
    </location>
</feature>
<dbReference type="PANTHER" id="PTHR30203:SF24">
    <property type="entry name" value="BLR4935 PROTEIN"/>
    <property type="match status" value="1"/>
</dbReference>
<dbReference type="InterPro" id="IPR010131">
    <property type="entry name" value="MdtP/NodT-like"/>
</dbReference>
<dbReference type="Proteomes" id="UP000317078">
    <property type="component" value="Unassembled WGS sequence"/>
</dbReference>
<accession>A0A502G5R4</accession>
<name>A0A502G5R4_9PROT</name>
<dbReference type="PANTHER" id="PTHR30203">
    <property type="entry name" value="OUTER MEMBRANE CATION EFFLUX PROTEIN"/>
    <property type="match status" value="1"/>
</dbReference>
<dbReference type="SUPFAM" id="SSF56954">
    <property type="entry name" value="Outer membrane efflux proteins (OEP)"/>
    <property type="match status" value="1"/>
</dbReference>
<dbReference type="Gene3D" id="1.20.1600.10">
    <property type="entry name" value="Outer membrane efflux proteins (OEP)"/>
    <property type="match status" value="1"/>
</dbReference>
<dbReference type="GO" id="GO:0015562">
    <property type="term" value="F:efflux transmembrane transporter activity"/>
    <property type="evidence" value="ECO:0007669"/>
    <property type="project" value="InterPro"/>
</dbReference>
<comment type="caution">
    <text evidence="3">The sequence shown here is derived from an EMBL/GenBank/DDBJ whole genome shotgun (WGS) entry which is preliminary data.</text>
</comment>